<keyword evidence="2" id="KW-1185">Reference proteome</keyword>
<dbReference type="EMBL" id="JASCZI010151508">
    <property type="protein sequence ID" value="MED6173248.1"/>
    <property type="molecule type" value="Genomic_DNA"/>
</dbReference>
<organism evidence="1 2">
    <name type="scientific">Stylosanthes scabra</name>
    <dbReference type="NCBI Taxonomy" id="79078"/>
    <lineage>
        <taxon>Eukaryota</taxon>
        <taxon>Viridiplantae</taxon>
        <taxon>Streptophyta</taxon>
        <taxon>Embryophyta</taxon>
        <taxon>Tracheophyta</taxon>
        <taxon>Spermatophyta</taxon>
        <taxon>Magnoliopsida</taxon>
        <taxon>eudicotyledons</taxon>
        <taxon>Gunneridae</taxon>
        <taxon>Pentapetalae</taxon>
        <taxon>rosids</taxon>
        <taxon>fabids</taxon>
        <taxon>Fabales</taxon>
        <taxon>Fabaceae</taxon>
        <taxon>Papilionoideae</taxon>
        <taxon>50 kb inversion clade</taxon>
        <taxon>dalbergioids sensu lato</taxon>
        <taxon>Dalbergieae</taxon>
        <taxon>Pterocarpus clade</taxon>
        <taxon>Stylosanthes</taxon>
    </lineage>
</organism>
<accession>A0ABU6VKR6</accession>
<dbReference type="Proteomes" id="UP001341840">
    <property type="component" value="Unassembled WGS sequence"/>
</dbReference>
<gene>
    <name evidence="1" type="ORF">PIB30_057596</name>
</gene>
<protein>
    <submittedName>
        <fullName evidence="1">Uncharacterized protein</fullName>
    </submittedName>
</protein>
<reference evidence="1 2" key="1">
    <citation type="journal article" date="2023" name="Plants (Basel)">
        <title>Bridging the Gap: Combining Genomics and Transcriptomics Approaches to Understand Stylosanthes scabra, an Orphan Legume from the Brazilian Caatinga.</title>
        <authorList>
            <person name="Ferreira-Neto J.R.C."/>
            <person name="da Silva M.D."/>
            <person name="Binneck E."/>
            <person name="de Melo N.F."/>
            <person name="da Silva R.H."/>
            <person name="de Melo A.L.T.M."/>
            <person name="Pandolfi V."/>
            <person name="Bustamante F.O."/>
            <person name="Brasileiro-Vidal A.C."/>
            <person name="Benko-Iseppon A.M."/>
        </authorList>
    </citation>
    <scope>NUCLEOTIDE SEQUENCE [LARGE SCALE GENOMIC DNA]</scope>
    <source>
        <tissue evidence="1">Leaves</tissue>
    </source>
</reference>
<evidence type="ECO:0000313" key="2">
    <source>
        <dbReference type="Proteomes" id="UP001341840"/>
    </source>
</evidence>
<evidence type="ECO:0000313" key="1">
    <source>
        <dbReference type="EMBL" id="MED6173248.1"/>
    </source>
</evidence>
<sequence length="92" mass="10889">VHANTMATDTSVHTTLHKEPFLYSYDNYCCMQTPLMEYDDPNFLVDPKHMILAYTREFELSSRIVYLFVGDKPCSNIIVYRMLYERLPKTLK</sequence>
<name>A0ABU6VKR6_9FABA</name>
<feature type="non-terminal residue" evidence="1">
    <location>
        <position position="1"/>
    </location>
</feature>
<proteinExistence type="predicted"/>
<comment type="caution">
    <text evidence="1">The sequence shown here is derived from an EMBL/GenBank/DDBJ whole genome shotgun (WGS) entry which is preliminary data.</text>
</comment>